<dbReference type="InterPro" id="IPR004675">
    <property type="entry name" value="AhpD_core"/>
</dbReference>
<dbReference type="NCBIfam" id="TIGR00778">
    <property type="entry name" value="ahpD_dom"/>
    <property type="match status" value="1"/>
</dbReference>
<keyword evidence="3" id="KW-1185">Reference proteome</keyword>
<dbReference type="Pfam" id="PF02627">
    <property type="entry name" value="CMD"/>
    <property type="match status" value="1"/>
</dbReference>
<protein>
    <submittedName>
        <fullName evidence="2">Carboxymuconolactone decarboxylase family protein</fullName>
    </submittedName>
</protein>
<proteinExistence type="predicted"/>
<dbReference type="AlphaFoldDB" id="A0A545AXV3"/>
<dbReference type="GO" id="GO:0051920">
    <property type="term" value="F:peroxiredoxin activity"/>
    <property type="evidence" value="ECO:0007669"/>
    <property type="project" value="InterPro"/>
</dbReference>
<evidence type="ECO:0000313" key="3">
    <source>
        <dbReference type="Proteomes" id="UP000317982"/>
    </source>
</evidence>
<feature type="domain" description="Carboxymuconolactone decarboxylase-like" evidence="1">
    <location>
        <begin position="22"/>
        <end position="103"/>
    </location>
</feature>
<dbReference type="EMBL" id="VIRS01000003">
    <property type="protein sequence ID" value="TQS46166.1"/>
    <property type="molecule type" value="Genomic_DNA"/>
</dbReference>
<dbReference type="Proteomes" id="UP000317982">
    <property type="component" value="Unassembled WGS sequence"/>
</dbReference>
<dbReference type="InterPro" id="IPR029032">
    <property type="entry name" value="AhpD-like"/>
</dbReference>
<evidence type="ECO:0000259" key="1">
    <source>
        <dbReference type="Pfam" id="PF02627"/>
    </source>
</evidence>
<dbReference type="RefSeq" id="WP_142703573.1">
    <property type="nucleotide sequence ID" value="NZ_VIRS01000003.1"/>
</dbReference>
<comment type="caution">
    <text evidence="2">The sequence shown here is derived from an EMBL/GenBank/DDBJ whole genome shotgun (WGS) entry which is preliminary data.</text>
</comment>
<gene>
    <name evidence="2" type="ORF">FL583_06715</name>
</gene>
<dbReference type="InterPro" id="IPR003779">
    <property type="entry name" value="CMD-like"/>
</dbReference>
<name>A0A545AXV3_9ACTN</name>
<dbReference type="PANTHER" id="PTHR33930">
    <property type="entry name" value="ALKYL HYDROPEROXIDE REDUCTASE AHPD"/>
    <property type="match status" value="1"/>
</dbReference>
<reference evidence="2 3" key="1">
    <citation type="submission" date="2019-07" db="EMBL/GenBank/DDBJ databases">
        <title>Cryptosporangium phraense sp. nov., isolated from plant litter.</title>
        <authorList>
            <person name="Suriyachadkun C."/>
        </authorList>
    </citation>
    <scope>NUCLEOTIDE SEQUENCE [LARGE SCALE GENOMIC DNA]</scope>
    <source>
        <strain evidence="2 3">A-T 5661</strain>
    </source>
</reference>
<evidence type="ECO:0000313" key="2">
    <source>
        <dbReference type="EMBL" id="TQS46166.1"/>
    </source>
</evidence>
<accession>A0A545AXV3</accession>
<dbReference type="OrthoDB" id="1683318at2"/>
<organism evidence="2 3">
    <name type="scientific">Cryptosporangium phraense</name>
    <dbReference type="NCBI Taxonomy" id="2593070"/>
    <lineage>
        <taxon>Bacteria</taxon>
        <taxon>Bacillati</taxon>
        <taxon>Actinomycetota</taxon>
        <taxon>Actinomycetes</taxon>
        <taxon>Cryptosporangiales</taxon>
        <taxon>Cryptosporangiaceae</taxon>
        <taxon>Cryptosporangium</taxon>
    </lineage>
</organism>
<dbReference type="PANTHER" id="PTHR33930:SF2">
    <property type="entry name" value="BLR3452 PROTEIN"/>
    <property type="match status" value="1"/>
</dbReference>
<dbReference type="Gene3D" id="1.20.1290.10">
    <property type="entry name" value="AhpD-like"/>
    <property type="match status" value="1"/>
</dbReference>
<sequence length="108" mass="11036">MADRKDFQLGLGKLAKAGGTSETMKAFTAVHEAALADGELPRKVKELIATAISITSQCEGCIGWHVDGALRAGASAAEVEEAIGVAILMGGGPATYYGSKALEALQNS</sequence>
<dbReference type="InParanoid" id="A0A545AXV3"/>
<dbReference type="SUPFAM" id="SSF69118">
    <property type="entry name" value="AhpD-like"/>
    <property type="match status" value="1"/>
</dbReference>